<keyword evidence="3" id="KW-1185">Reference proteome</keyword>
<accession>A0A143PRD7</accession>
<organism evidence="2 3">
    <name type="scientific">Luteitalea pratensis</name>
    <dbReference type="NCBI Taxonomy" id="1855912"/>
    <lineage>
        <taxon>Bacteria</taxon>
        <taxon>Pseudomonadati</taxon>
        <taxon>Acidobacteriota</taxon>
        <taxon>Vicinamibacteria</taxon>
        <taxon>Vicinamibacterales</taxon>
        <taxon>Vicinamibacteraceae</taxon>
        <taxon>Luteitalea</taxon>
    </lineage>
</organism>
<name>A0A143PRD7_LUTPR</name>
<evidence type="ECO:0000256" key="1">
    <source>
        <dbReference type="SAM" id="SignalP"/>
    </source>
</evidence>
<gene>
    <name evidence="2" type="ORF">LuPra_03962</name>
</gene>
<dbReference type="STRING" id="1855912.LuPra_03962"/>
<protein>
    <submittedName>
        <fullName evidence="2">Uncharacterized protein</fullName>
    </submittedName>
</protein>
<dbReference type="Proteomes" id="UP000076079">
    <property type="component" value="Chromosome"/>
</dbReference>
<evidence type="ECO:0000313" key="2">
    <source>
        <dbReference type="EMBL" id="AMY10723.1"/>
    </source>
</evidence>
<feature type="signal peptide" evidence="1">
    <location>
        <begin position="1"/>
        <end position="28"/>
    </location>
</feature>
<evidence type="ECO:0000313" key="3">
    <source>
        <dbReference type="Proteomes" id="UP000076079"/>
    </source>
</evidence>
<sequence length="108" mass="10792" precursor="true">MRRYVGIAAGTALVAAVLSVSGALPALAQGALKPLAALIVNDESHPVPVLVTNTTSTPDLVKCSLDIGSVGGTDPIATSVGSLAAISNVECPAGVTCWTCNECSSRRT</sequence>
<keyword evidence="1" id="KW-0732">Signal</keyword>
<reference evidence="3" key="2">
    <citation type="submission" date="2016-04" db="EMBL/GenBank/DDBJ databases">
        <title>First Complete Genome Sequence of a Subdivision 6 Acidobacterium.</title>
        <authorList>
            <person name="Huang S."/>
            <person name="Vieira S."/>
            <person name="Bunk B."/>
            <person name="Riedel T."/>
            <person name="Sproeer C."/>
            <person name="Overmann J."/>
        </authorList>
    </citation>
    <scope>NUCLEOTIDE SEQUENCE [LARGE SCALE GENOMIC DNA]</scope>
    <source>
        <strain evidence="3">DSM 100886 HEG_-6_39</strain>
    </source>
</reference>
<dbReference type="RefSeq" id="WP_110172333.1">
    <property type="nucleotide sequence ID" value="NZ_CP015136.1"/>
</dbReference>
<reference evidence="2 3" key="1">
    <citation type="journal article" date="2016" name="Genome Announc.">
        <title>First Complete Genome Sequence of a Subdivision 6 Acidobacterium Strain.</title>
        <authorList>
            <person name="Huang S."/>
            <person name="Vieira S."/>
            <person name="Bunk B."/>
            <person name="Riedel T."/>
            <person name="Sproer C."/>
            <person name="Overmann J."/>
        </authorList>
    </citation>
    <scope>NUCLEOTIDE SEQUENCE [LARGE SCALE GENOMIC DNA]</scope>
    <source>
        <strain evidence="3">DSM 100886 HEG_-6_39</strain>
    </source>
</reference>
<dbReference type="KEGG" id="abac:LuPra_03962"/>
<dbReference type="AlphaFoldDB" id="A0A143PRD7"/>
<proteinExistence type="predicted"/>
<dbReference type="EMBL" id="CP015136">
    <property type="protein sequence ID" value="AMY10723.1"/>
    <property type="molecule type" value="Genomic_DNA"/>
</dbReference>
<feature type="chain" id="PRO_5007511840" evidence="1">
    <location>
        <begin position="29"/>
        <end position="108"/>
    </location>
</feature>